<feature type="region of interest" description="Disordered" evidence="2">
    <location>
        <begin position="336"/>
        <end position="356"/>
    </location>
</feature>
<evidence type="ECO:0000313" key="6">
    <source>
        <dbReference type="Proteomes" id="UP001212152"/>
    </source>
</evidence>
<dbReference type="PROSITE" id="PS50054">
    <property type="entry name" value="TYR_PHOSPHATASE_DUAL"/>
    <property type="match status" value="1"/>
</dbReference>
<proteinExistence type="predicted"/>
<organism evidence="5 6">
    <name type="scientific">Geranomyces variabilis</name>
    <dbReference type="NCBI Taxonomy" id="109894"/>
    <lineage>
        <taxon>Eukaryota</taxon>
        <taxon>Fungi</taxon>
        <taxon>Fungi incertae sedis</taxon>
        <taxon>Chytridiomycota</taxon>
        <taxon>Chytridiomycota incertae sedis</taxon>
        <taxon>Chytridiomycetes</taxon>
        <taxon>Spizellomycetales</taxon>
        <taxon>Powellomycetaceae</taxon>
        <taxon>Geranomyces</taxon>
    </lineage>
</organism>
<feature type="region of interest" description="Disordered" evidence="2">
    <location>
        <begin position="410"/>
        <end position="434"/>
    </location>
</feature>
<protein>
    <recommendedName>
        <fullName evidence="7">Protein-tyrosine-phosphatase</fullName>
    </recommendedName>
</protein>
<sequence length="509" mass="55870">MSILLSPPTLATSTAADPATTTTAARGAPSPPAASSPQPIPTSPTAATRRPRVHFAEHTTAPVVCPQRPDSHGYDSDTHYADGDDEADDNDNDDDGDDQDDEDVRRSWRLAVASPERWLDGRPAFHYPTDPRLPWHSSFIDDGMIMGMSAPAERHHYPALIDAGVGLIVNLTEAIISPPQHASGHDGTKLRCVQCEYAHETYPPDLFDDLDESDELAVLFLPMPDGSTPYISQLRLFNTHARAFISRGKKVAVHCQAGVGRTGTFLAVYLLEKYRCTPDEALAQLRRIRPQSLRFHRTDWAMEPFRLHDEDAYAHNPDQERFVWAYWDAYIRRDDDGTSSSTGSIDSNSSSSGNLRREPAAFLRDDTESDHGASPTSAEELGHMYAGLSLSSSPPDEVAQRLAALIELERSRTPPPPPSPPQKQQHFPTSSPPVNNSRGNCLCFPCRGILSVGPMLIKPGESWPPQGYEHATLRSPISSSANTSSRNRKGTKNIAESAEWVSEVAPIRS</sequence>
<feature type="compositionally biased region" description="Polar residues" evidence="2">
    <location>
        <begin position="475"/>
        <end position="485"/>
    </location>
</feature>
<feature type="domain" description="Tyrosine specific protein phosphatases" evidence="4">
    <location>
        <begin position="228"/>
        <end position="290"/>
    </location>
</feature>
<feature type="domain" description="Tyrosine-protein phosphatase" evidence="3">
    <location>
        <begin position="135"/>
        <end position="314"/>
    </location>
</feature>
<evidence type="ECO:0008006" key="7">
    <source>
        <dbReference type="Google" id="ProtNLM"/>
    </source>
</evidence>
<comment type="caution">
    <text evidence="5">The sequence shown here is derived from an EMBL/GenBank/DDBJ whole genome shotgun (WGS) entry which is preliminary data.</text>
</comment>
<accession>A0AAD5TIR0</accession>
<dbReference type="InterPro" id="IPR050561">
    <property type="entry name" value="PTP"/>
</dbReference>
<dbReference type="SMART" id="SM00195">
    <property type="entry name" value="DSPc"/>
    <property type="match status" value="1"/>
</dbReference>
<feature type="compositionally biased region" description="Pro residues" evidence="2">
    <location>
        <begin position="29"/>
        <end position="42"/>
    </location>
</feature>
<feature type="compositionally biased region" description="Acidic residues" evidence="2">
    <location>
        <begin position="83"/>
        <end position="102"/>
    </location>
</feature>
<dbReference type="Proteomes" id="UP001212152">
    <property type="component" value="Unassembled WGS sequence"/>
</dbReference>
<dbReference type="Pfam" id="PF22784">
    <property type="entry name" value="PTP-SAK"/>
    <property type="match status" value="1"/>
</dbReference>
<reference evidence="5" key="1">
    <citation type="submission" date="2020-05" db="EMBL/GenBank/DDBJ databases">
        <title>Phylogenomic resolution of chytrid fungi.</title>
        <authorList>
            <person name="Stajich J.E."/>
            <person name="Amses K."/>
            <person name="Simmons R."/>
            <person name="Seto K."/>
            <person name="Myers J."/>
            <person name="Bonds A."/>
            <person name="Quandt C.A."/>
            <person name="Barry K."/>
            <person name="Liu P."/>
            <person name="Grigoriev I."/>
            <person name="Longcore J.E."/>
            <person name="James T.Y."/>
        </authorList>
    </citation>
    <scope>NUCLEOTIDE SEQUENCE</scope>
    <source>
        <strain evidence="5">JEL0379</strain>
    </source>
</reference>
<dbReference type="AlphaFoldDB" id="A0AAD5TIR0"/>
<keyword evidence="1" id="KW-0378">Hydrolase</keyword>
<dbReference type="InterPro" id="IPR000387">
    <property type="entry name" value="Tyr_Pase_dom"/>
</dbReference>
<evidence type="ECO:0000313" key="5">
    <source>
        <dbReference type="EMBL" id="KAJ3177296.1"/>
    </source>
</evidence>
<name>A0AAD5TIR0_9FUNG</name>
<evidence type="ECO:0000259" key="4">
    <source>
        <dbReference type="PROSITE" id="PS50056"/>
    </source>
</evidence>
<feature type="compositionally biased region" description="Low complexity" evidence="2">
    <location>
        <begin position="338"/>
        <end position="354"/>
    </location>
</feature>
<evidence type="ECO:0000256" key="1">
    <source>
        <dbReference type="ARBA" id="ARBA00022801"/>
    </source>
</evidence>
<feature type="compositionally biased region" description="Polar residues" evidence="2">
    <location>
        <begin position="422"/>
        <end position="434"/>
    </location>
</feature>
<dbReference type="PROSITE" id="PS50056">
    <property type="entry name" value="TYR_PHOSPHATASE_2"/>
    <property type="match status" value="1"/>
</dbReference>
<dbReference type="InterPro" id="IPR057023">
    <property type="entry name" value="PTP-SAK"/>
</dbReference>
<gene>
    <name evidence="5" type="ORF">HDU87_004548</name>
</gene>
<dbReference type="FunFam" id="3.90.190.10:FF:000157">
    <property type="entry name" value="Protein-tyrosine phosphatase"/>
    <property type="match status" value="1"/>
</dbReference>
<evidence type="ECO:0000256" key="2">
    <source>
        <dbReference type="SAM" id="MobiDB-lite"/>
    </source>
</evidence>
<dbReference type="PROSITE" id="PS00383">
    <property type="entry name" value="TYR_PHOSPHATASE_1"/>
    <property type="match status" value="1"/>
</dbReference>
<dbReference type="InterPro" id="IPR029021">
    <property type="entry name" value="Prot-tyrosine_phosphatase-like"/>
</dbReference>
<feature type="compositionally biased region" description="Basic and acidic residues" evidence="2">
    <location>
        <begin position="69"/>
        <end position="82"/>
    </location>
</feature>
<feature type="region of interest" description="Disordered" evidence="2">
    <location>
        <begin position="467"/>
        <end position="496"/>
    </location>
</feature>
<feature type="compositionally biased region" description="Low complexity" evidence="2">
    <location>
        <begin position="1"/>
        <end position="28"/>
    </location>
</feature>
<dbReference type="InterPro" id="IPR020422">
    <property type="entry name" value="TYR_PHOSPHATASE_DUAL_dom"/>
</dbReference>
<evidence type="ECO:0000259" key="3">
    <source>
        <dbReference type="PROSITE" id="PS50054"/>
    </source>
</evidence>
<dbReference type="InterPro" id="IPR016130">
    <property type="entry name" value="Tyr_Pase_AS"/>
</dbReference>
<dbReference type="Gene3D" id="3.90.190.10">
    <property type="entry name" value="Protein tyrosine phosphatase superfamily"/>
    <property type="match status" value="1"/>
</dbReference>
<keyword evidence="6" id="KW-1185">Reference proteome</keyword>
<dbReference type="GO" id="GO:0016791">
    <property type="term" value="F:phosphatase activity"/>
    <property type="evidence" value="ECO:0007669"/>
    <property type="project" value="UniProtKB-ARBA"/>
</dbReference>
<dbReference type="SUPFAM" id="SSF52799">
    <property type="entry name" value="(Phosphotyrosine protein) phosphatases II"/>
    <property type="match status" value="1"/>
</dbReference>
<dbReference type="PANTHER" id="PTHR23339">
    <property type="entry name" value="TYROSINE SPECIFIC PROTEIN PHOSPHATASE AND DUAL SPECIFICITY PROTEIN PHOSPHATASE"/>
    <property type="match status" value="1"/>
</dbReference>
<feature type="region of interest" description="Disordered" evidence="2">
    <location>
        <begin position="1"/>
        <end position="105"/>
    </location>
</feature>
<dbReference type="EMBL" id="JADGJQ010000034">
    <property type="protein sequence ID" value="KAJ3177296.1"/>
    <property type="molecule type" value="Genomic_DNA"/>
</dbReference>